<dbReference type="Gene3D" id="1.20.1720.10">
    <property type="entry name" value="Multidrug resistance protein D"/>
    <property type="match status" value="1"/>
</dbReference>
<keyword evidence="5 6" id="KW-0472">Membrane</keyword>
<feature type="transmembrane region" description="Helical" evidence="6">
    <location>
        <begin position="360"/>
        <end position="385"/>
    </location>
</feature>
<keyword evidence="2" id="KW-0813">Transport</keyword>
<dbReference type="PANTHER" id="PTHR23501">
    <property type="entry name" value="MAJOR FACILITATOR SUPERFAMILY"/>
    <property type="match status" value="1"/>
</dbReference>
<dbReference type="SUPFAM" id="SSF103473">
    <property type="entry name" value="MFS general substrate transporter"/>
    <property type="match status" value="1"/>
</dbReference>
<dbReference type="EMBL" id="JAGSOV010000066">
    <property type="protein sequence ID" value="MCO1659465.1"/>
    <property type="molecule type" value="Genomic_DNA"/>
</dbReference>
<evidence type="ECO:0000256" key="4">
    <source>
        <dbReference type="ARBA" id="ARBA00022989"/>
    </source>
</evidence>
<keyword evidence="9" id="KW-1185">Reference proteome</keyword>
<evidence type="ECO:0000259" key="7">
    <source>
        <dbReference type="PROSITE" id="PS50850"/>
    </source>
</evidence>
<organism evidence="8 9">
    <name type="scientific">Pseudonocardia humida</name>
    <dbReference type="NCBI Taxonomy" id="2800819"/>
    <lineage>
        <taxon>Bacteria</taxon>
        <taxon>Bacillati</taxon>
        <taxon>Actinomycetota</taxon>
        <taxon>Actinomycetes</taxon>
        <taxon>Pseudonocardiales</taxon>
        <taxon>Pseudonocardiaceae</taxon>
        <taxon>Pseudonocardia</taxon>
    </lineage>
</organism>
<dbReference type="Pfam" id="PF07690">
    <property type="entry name" value="MFS_1"/>
    <property type="match status" value="1"/>
</dbReference>
<feature type="transmembrane region" description="Helical" evidence="6">
    <location>
        <begin position="302"/>
        <end position="325"/>
    </location>
</feature>
<feature type="transmembrane region" description="Helical" evidence="6">
    <location>
        <begin position="428"/>
        <end position="449"/>
    </location>
</feature>
<proteinExistence type="predicted"/>
<dbReference type="PROSITE" id="PS50850">
    <property type="entry name" value="MFS"/>
    <property type="match status" value="1"/>
</dbReference>
<dbReference type="InterPro" id="IPR011701">
    <property type="entry name" value="MFS"/>
</dbReference>
<reference evidence="8" key="1">
    <citation type="submission" date="2021-04" db="EMBL/GenBank/DDBJ databases">
        <title>Pseudonocardia sp. nov., isolated from sandy soil of mangrove forest.</title>
        <authorList>
            <person name="Zan Z."/>
            <person name="Huang R."/>
            <person name="Liu W."/>
        </authorList>
    </citation>
    <scope>NUCLEOTIDE SEQUENCE</scope>
    <source>
        <strain evidence="8">S2-4</strain>
    </source>
</reference>
<gene>
    <name evidence="8" type="ORF">KDL28_30780</name>
</gene>
<feature type="domain" description="Major facilitator superfamily (MFS) profile" evidence="7">
    <location>
        <begin position="17"/>
        <end position="453"/>
    </location>
</feature>
<keyword evidence="3 6" id="KW-0812">Transmembrane</keyword>
<protein>
    <submittedName>
        <fullName evidence="8">MFS transporter</fullName>
    </submittedName>
</protein>
<evidence type="ECO:0000256" key="5">
    <source>
        <dbReference type="ARBA" id="ARBA00023136"/>
    </source>
</evidence>
<feature type="transmembrane region" description="Helical" evidence="6">
    <location>
        <begin position="16"/>
        <end position="39"/>
    </location>
</feature>
<feature type="transmembrane region" description="Helical" evidence="6">
    <location>
        <begin position="51"/>
        <end position="69"/>
    </location>
</feature>
<evidence type="ECO:0000256" key="3">
    <source>
        <dbReference type="ARBA" id="ARBA00022692"/>
    </source>
</evidence>
<evidence type="ECO:0000313" key="9">
    <source>
        <dbReference type="Proteomes" id="UP001165283"/>
    </source>
</evidence>
<sequence length="462" mass="45274">MHVSTGVGAPRRAVEAAFAALLLGMLMAQLDGNVVVAALPAIGADLDDPDAVAGVTAAYLLTVTVTTPVHGRLGDRLGRRTVFAASVLVFALGSALCALAPSLPTLVAARALQGVGGGGLVVSAVTALGEMFDRAERVRRQVWVTAAFGVSALAGPPVGALLAAGPGWRWAFGINLPLCAVALALGLRGLPGRRADAGRGFDVVGTALVVLGGGCIVLLGSSEALAAGPAAVPLLLVALLAAALFVRVQRRAPAPLFPPALLAAPGLARTIAVTGLGGVALFGSFTFVPAAVAAGTGLGTGAVGATLVALTGGQLAIGLVFAALARRWSRMVPWGRLGLGAGVVGLGALAAVPWTGGQGALVVAVVGMALTGAALGLCLQAYTLLGQSCAPPEAFGAAMAALTFARQLGGALGAAALGWLLLAVPDRTAGLTAVLAVAAVVLVAALPLAPRRADEPPPPPTP</sequence>
<name>A0ABT1A945_9PSEU</name>
<feature type="transmembrane region" description="Helical" evidence="6">
    <location>
        <begin position="226"/>
        <end position="246"/>
    </location>
</feature>
<feature type="transmembrane region" description="Helical" evidence="6">
    <location>
        <begin position="170"/>
        <end position="188"/>
    </location>
</feature>
<feature type="transmembrane region" description="Helical" evidence="6">
    <location>
        <begin position="397"/>
        <end position="422"/>
    </location>
</feature>
<evidence type="ECO:0000256" key="2">
    <source>
        <dbReference type="ARBA" id="ARBA00022448"/>
    </source>
</evidence>
<keyword evidence="4 6" id="KW-1133">Transmembrane helix</keyword>
<dbReference type="Proteomes" id="UP001165283">
    <property type="component" value="Unassembled WGS sequence"/>
</dbReference>
<feature type="transmembrane region" description="Helical" evidence="6">
    <location>
        <begin position="337"/>
        <end position="354"/>
    </location>
</feature>
<evidence type="ECO:0000313" key="8">
    <source>
        <dbReference type="EMBL" id="MCO1659465.1"/>
    </source>
</evidence>
<evidence type="ECO:0000256" key="1">
    <source>
        <dbReference type="ARBA" id="ARBA00004429"/>
    </source>
</evidence>
<feature type="transmembrane region" description="Helical" evidence="6">
    <location>
        <begin position="81"/>
        <end position="101"/>
    </location>
</feature>
<dbReference type="PANTHER" id="PTHR23501:SF191">
    <property type="entry name" value="VACUOLAR BASIC AMINO ACID TRANSPORTER 4"/>
    <property type="match status" value="1"/>
</dbReference>
<feature type="transmembrane region" description="Helical" evidence="6">
    <location>
        <begin position="141"/>
        <end position="164"/>
    </location>
</feature>
<evidence type="ECO:0000256" key="6">
    <source>
        <dbReference type="SAM" id="Phobius"/>
    </source>
</evidence>
<feature type="transmembrane region" description="Helical" evidence="6">
    <location>
        <begin position="267"/>
        <end position="290"/>
    </location>
</feature>
<feature type="transmembrane region" description="Helical" evidence="6">
    <location>
        <begin position="200"/>
        <end position="220"/>
    </location>
</feature>
<feature type="transmembrane region" description="Helical" evidence="6">
    <location>
        <begin position="107"/>
        <end position="129"/>
    </location>
</feature>
<dbReference type="Gene3D" id="1.20.1250.20">
    <property type="entry name" value="MFS general substrate transporter like domains"/>
    <property type="match status" value="1"/>
</dbReference>
<dbReference type="InterPro" id="IPR020846">
    <property type="entry name" value="MFS_dom"/>
</dbReference>
<dbReference type="RefSeq" id="WP_252444287.1">
    <property type="nucleotide sequence ID" value="NZ_JAGSOV010000066.1"/>
</dbReference>
<dbReference type="InterPro" id="IPR036259">
    <property type="entry name" value="MFS_trans_sf"/>
</dbReference>
<comment type="subcellular location">
    <subcellularLocation>
        <location evidence="1">Cell inner membrane</location>
        <topology evidence="1">Multi-pass membrane protein</topology>
    </subcellularLocation>
</comment>
<comment type="caution">
    <text evidence="8">The sequence shown here is derived from an EMBL/GenBank/DDBJ whole genome shotgun (WGS) entry which is preliminary data.</text>
</comment>
<accession>A0ABT1A945</accession>